<dbReference type="RefSeq" id="XP_028867230.1">
    <property type="nucleotide sequence ID" value="XM_029011397.1"/>
</dbReference>
<protein>
    <submittedName>
        <fullName evidence="2">Extracellular matrix-binding ebh, putative</fullName>
    </submittedName>
</protein>
<organism evidence="2 3">
    <name type="scientific">Babesia ovata</name>
    <dbReference type="NCBI Taxonomy" id="189622"/>
    <lineage>
        <taxon>Eukaryota</taxon>
        <taxon>Sar</taxon>
        <taxon>Alveolata</taxon>
        <taxon>Apicomplexa</taxon>
        <taxon>Aconoidasida</taxon>
        <taxon>Piroplasmida</taxon>
        <taxon>Babesiidae</taxon>
        <taxon>Babesia</taxon>
    </lineage>
</organism>
<dbReference type="VEuPathDB" id="PiroplasmaDB:BOVATA_024800"/>
<dbReference type="Proteomes" id="UP000236319">
    <property type="component" value="Unassembled WGS sequence"/>
</dbReference>
<evidence type="ECO:0000313" key="2">
    <source>
        <dbReference type="EMBL" id="GBE60987.1"/>
    </source>
</evidence>
<evidence type="ECO:0000313" key="3">
    <source>
        <dbReference type="Proteomes" id="UP000236319"/>
    </source>
</evidence>
<dbReference type="GeneID" id="39874757"/>
<name>A0A2H6KDC0_9APIC</name>
<dbReference type="EMBL" id="BDSA01000002">
    <property type="protein sequence ID" value="GBE60987.1"/>
    <property type="molecule type" value="Genomic_DNA"/>
</dbReference>
<proteinExistence type="predicted"/>
<keyword evidence="3" id="KW-1185">Reference proteome</keyword>
<reference evidence="2 3" key="1">
    <citation type="journal article" date="2017" name="BMC Genomics">
        <title>Whole-genome assembly of Babesia ovata and comparative genomics between closely related pathogens.</title>
        <authorList>
            <person name="Yamagishi J."/>
            <person name="Asada M."/>
            <person name="Hakimi H."/>
            <person name="Tanaka T.Q."/>
            <person name="Sugimoto C."/>
            <person name="Kawazu S."/>
        </authorList>
    </citation>
    <scope>NUCLEOTIDE SEQUENCE [LARGE SCALE GENOMIC DNA]</scope>
    <source>
        <strain evidence="2 3">Miyake</strain>
    </source>
</reference>
<feature type="region of interest" description="Disordered" evidence="1">
    <location>
        <begin position="127"/>
        <end position="149"/>
    </location>
</feature>
<comment type="caution">
    <text evidence="2">The sequence shown here is derived from an EMBL/GenBank/DDBJ whole genome shotgun (WGS) entry which is preliminary data.</text>
</comment>
<gene>
    <name evidence="2" type="ORF">BOVATA_024800</name>
</gene>
<sequence length="602" mass="66074">MIMKQAKISQAIAAAQEIIDDKIKNKIDQNNITKDLEGIKEACETFVEKLDKELTNGRIKQLVDNITPGIQGKTTSTNSDLNTAVKSALVALCASVRQVGNELNFLGISVFGTILDDVHQKTNTLHGQLTEATSSPVPPSPVQPESPAQAVDSKLDAVRDEVGRLEDKFKTQVTSELKTQVSQLPSAVNNFNTEAQAQIKDAARTAIQKAAEQISEQGKDPDVASKMPEFALEHNKIKTQLPKDLQALVDTRIGQDDPTSGGVNIKGTGQFKDYDKHVKQDKINALQNGRPLQGTAEEGKLPKAIKDIENVGLNDLEQVIGDKAKDKKIDEQTFTGPFGKIEEQLEEIKKLVENKLPQPTGVKPDGVKDYLAELKSALDQGKLNGADKGLDAIKTAITILQTDQFTKQPEAIGQAVQAIRKELEELRGKLKKEQGGNKSGVIYELEDLKEKGLTENGNQPWKNGVSGLGRIHGDLSAEIETLKQQPGVIEKAIHDIKWELIKIGSNLNHPLIPDDILEQLQRLKKIIGKDDPKDGSVQFIYSVIKSLQQNPFKRQPNQIGIANNAIKRELTALRNELQGTAGSENRIIMGLEIFVRYKVGTR</sequence>
<dbReference type="AlphaFoldDB" id="A0A2H6KDC0"/>
<accession>A0A2H6KDC0</accession>
<evidence type="ECO:0000256" key="1">
    <source>
        <dbReference type="SAM" id="MobiDB-lite"/>
    </source>
</evidence>